<dbReference type="Proteomes" id="UP001498398">
    <property type="component" value="Unassembled WGS sequence"/>
</dbReference>
<name>A0ABR1JFL6_9AGAR</name>
<dbReference type="EMBL" id="JBANRG010000018">
    <property type="protein sequence ID" value="KAK7458135.1"/>
    <property type="molecule type" value="Genomic_DNA"/>
</dbReference>
<proteinExistence type="predicted"/>
<dbReference type="Gene3D" id="2.60.120.330">
    <property type="entry name" value="B-lactam Antibiotic, Isopenicillin N Synthase, Chain"/>
    <property type="match status" value="1"/>
</dbReference>
<evidence type="ECO:0000313" key="2">
    <source>
        <dbReference type="Proteomes" id="UP001498398"/>
    </source>
</evidence>
<dbReference type="InterPro" id="IPR027443">
    <property type="entry name" value="IPNS-like_sf"/>
</dbReference>
<accession>A0ABR1JFL6</accession>
<gene>
    <name evidence="1" type="ORF">VKT23_010043</name>
</gene>
<reference evidence="1 2" key="1">
    <citation type="submission" date="2024-01" db="EMBL/GenBank/DDBJ databases">
        <title>A draft genome for the cacao thread blight pathogen Marasmiellus scandens.</title>
        <authorList>
            <person name="Baruah I.K."/>
            <person name="Leung J."/>
            <person name="Bukari Y."/>
            <person name="Amoako-Attah I."/>
            <person name="Meinhardt L.W."/>
            <person name="Bailey B.A."/>
            <person name="Cohen S.P."/>
        </authorList>
    </citation>
    <scope>NUCLEOTIDE SEQUENCE [LARGE SCALE GENOMIC DNA]</scope>
    <source>
        <strain evidence="1 2">GH-19</strain>
    </source>
</reference>
<comment type="caution">
    <text evidence="1">The sequence shown here is derived from an EMBL/GenBank/DDBJ whole genome shotgun (WGS) entry which is preliminary data.</text>
</comment>
<keyword evidence="2" id="KW-1185">Reference proteome</keyword>
<dbReference type="SUPFAM" id="SSF51197">
    <property type="entry name" value="Clavaminate synthase-like"/>
    <property type="match status" value="1"/>
</dbReference>
<organism evidence="1 2">
    <name type="scientific">Marasmiellus scandens</name>
    <dbReference type="NCBI Taxonomy" id="2682957"/>
    <lineage>
        <taxon>Eukaryota</taxon>
        <taxon>Fungi</taxon>
        <taxon>Dikarya</taxon>
        <taxon>Basidiomycota</taxon>
        <taxon>Agaricomycotina</taxon>
        <taxon>Agaricomycetes</taxon>
        <taxon>Agaricomycetidae</taxon>
        <taxon>Agaricales</taxon>
        <taxon>Marasmiineae</taxon>
        <taxon>Omphalotaceae</taxon>
        <taxon>Marasmiellus</taxon>
    </lineage>
</organism>
<protein>
    <submittedName>
        <fullName evidence="1">Uncharacterized protein</fullName>
    </submittedName>
</protein>
<evidence type="ECO:0000313" key="1">
    <source>
        <dbReference type="EMBL" id="KAK7458135.1"/>
    </source>
</evidence>
<sequence length="141" mass="16387">MFELASATFDLVGEEEKETLTGKSDSVCEGYKPRQTWQIDKGVSDQIEHYNIHRSVYHRQHPAILQPHLHEIEAFARHNHTHVFFTILRLLAIGLDLPEETLIEKHLFEAPGESSVRFMNYPRTIEEELKTKNVWLKGHTG</sequence>